<proteinExistence type="predicted"/>
<evidence type="ECO:0000313" key="1">
    <source>
        <dbReference type="EMBL" id="OAT82968.1"/>
    </source>
</evidence>
<dbReference type="Proteomes" id="UP000078532">
    <property type="component" value="Unassembled WGS sequence"/>
</dbReference>
<dbReference type="InterPro" id="IPR054227">
    <property type="entry name" value="DUF6951"/>
</dbReference>
<keyword evidence="2" id="KW-1185">Reference proteome</keyword>
<dbReference type="OrthoDB" id="1807880at2"/>
<dbReference type="RefSeq" id="WP_066667567.1">
    <property type="nucleotide sequence ID" value="NZ_LYVF01000118.1"/>
</dbReference>
<comment type="caution">
    <text evidence="1">The sequence shown here is derived from an EMBL/GenBank/DDBJ whole genome shotgun (WGS) entry which is preliminary data.</text>
</comment>
<dbReference type="EMBL" id="LYVF01000118">
    <property type="protein sequence ID" value="OAT82968.1"/>
    <property type="molecule type" value="Genomic_DNA"/>
</dbReference>
<accession>A0A1B7LFY5</accession>
<name>A0A1B7LFY5_9FIRM</name>
<reference evidence="1 2" key="1">
    <citation type="submission" date="2016-04" db="EMBL/GenBank/DDBJ databases">
        <authorList>
            <person name="Evans L.H."/>
            <person name="Alamgir A."/>
            <person name="Owens N."/>
            <person name="Weber N.D."/>
            <person name="Virtaneva K."/>
            <person name="Barbian K."/>
            <person name="Babar A."/>
            <person name="Rosenke K."/>
        </authorList>
    </citation>
    <scope>NUCLEOTIDE SEQUENCE [LARGE SCALE GENOMIC DNA]</scope>
    <source>
        <strain evidence="1 2">LMa1</strain>
    </source>
</reference>
<dbReference type="Pfam" id="PF22263">
    <property type="entry name" value="DUF6951"/>
    <property type="match status" value="1"/>
</dbReference>
<dbReference type="STRING" id="1838280.A6M21_08415"/>
<protein>
    <submittedName>
        <fullName evidence="1">Uncharacterized protein</fullName>
    </submittedName>
</protein>
<evidence type="ECO:0000313" key="2">
    <source>
        <dbReference type="Proteomes" id="UP000078532"/>
    </source>
</evidence>
<sequence>MAKAKVMAGACGFTSVIKVTKTGKMKVRVQIISACQYLRSLNEDLAEVDCSRNVFGKMVDSVIYQAASRRLKHPDCPVPCAIIKTIQVELGGAIPKDVTIKIETNG</sequence>
<gene>
    <name evidence="1" type="ORF">A6M21_08415</name>
</gene>
<dbReference type="AlphaFoldDB" id="A0A1B7LFY5"/>
<organism evidence="1 2">
    <name type="scientific">Desulfotomaculum copahuensis</name>
    <dbReference type="NCBI Taxonomy" id="1838280"/>
    <lineage>
        <taxon>Bacteria</taxon>
        <taxon>Bacillati</taxon>
        <taxon>Bacillota</taxon>
        <taxon>Clostridia</taxon>
        <taxon>Eubacteriales</taxon>
        <taxon>Desulfotomaculaceae</taxon>
        <taxon>Desulfotomaculum</taxon>
    </lineage>
</organism>